<evidence type="ECO:0000256" key="8">
    <source>
        <dbReference type="PROSITE-ProRule" id="PRU01360"/>
    </source>
</evidence>
<comment type="similarity">
    <text evidence="8 9">Belongs to the TonB-dependent receptor family.</text>
</comment>
<proteinExistence type="inferred from homology"/>
<gene>
    <name evidence="13" type="ORF">SAMN04487941_1247</name>
</gene>
<evidence type="ECO:0000313" key="13">
    <source>
        <dbReference type="EMBL" id="SFU51613.1"/>
    </source>
</evidence>
<dbReference type="NCBIfam" id="TIGR04056">
    <property type="entry name" value="OMP_RagA_SusC"/>
    <property type="match status" value="1"/>
</dbReference>
<evidence type="ECO:0000256" key="3">
    <source>
        <dbReference type="ARBA" id="ARBA00022452"/>
    </source>
</evidence>
<evidence type="ECO:0000256" key="7">
    <source>
        <dbReference type="ARBA" id="ARBA00023237"/>
    </source>
</evidence>
<name>A0A1I7GT30_9BACT</name>
<keyword evidence="4 8" id="KW-0812">Transmembrane</keyword>
<keyword evidence="2 8" id="KW-0813">Transport</keyword>
<feature type="domain" description="TonB-dependent receptor plug" evidence="12">
    <location>
        <begin position="113"/>
        <end position="217"/>
    </location>
</feature>
<organism evidence="13 14">
    <name type="scientific">Pontibacter akesuensis</name>
    <dbReference type="NCBI Taxonomy" id="388950"/>
    <lineage>
        <taxon>Bacteria</taxon>
        <taxon>Pseudomonadati</taxon>
        <taxon>Bacteroidota</taxon>
        <taxon>Cytophagia</taxon>
        <taxon>Cytophagales</taxon>
        <taxon>Hymenobacteraceae</taxon>
        <taxon>Pontibacter</taxon>
    </lineage>
</organism>
<evidence type="ECO:0000256" key="1">
    <source>
        <dbReference type="ARBA" id="ARBA00004571"/>
    </source>
</evidence>
<dbReference type="RefSeq" id="WP_068836563.1">
    <property type="nucleotide sequence ID" value="NZ_BMXC01000001.1"/>
</dbReference>
<keyword evidence="5 9" id="KW-0798">TonB box</keyword>
<dbReference type="Gene3D" id="2.170.130.10">
    <property type="entry name" value="TonB-dependent receptor, plug domain"/>
    <property type="match status" value="1"/>
</dbReference>
<dbReference type="NCBIfam" id="TIGR04057">
    <property type="entry name" value="SusC_RagA_signa"/>
    <property type="match status" value="1"/>
</dbReference>
<comment type="subcellular location">
    <subcellularLocation>
        <location evidence="1 8">Cell outer membrane</location>
        <topology evidence="1 8">Multi-pass membrane protein</topology>
    </subcellularLocation>
</comment>
<evidence type="ECO:0000259" key="11">
    <source>
        <dbReference type="Pfam" id="PF00593"/>
    </source>
</evidence>
<evidence type="ECO:0000256" key="2">
    <source>
        <dbReference type="ARBA" id="ARBA00022448"/>
    </source>
</evidence>
<dbReference type="Pfam" id="PF13715">
    <property type="entry name" value="CarbopepD_reg_2"/>
    <property type="match status" value="1"/>
</dbReference>
<sequence>MKKLLLILLLHITGIAYAQNTITGRVTTAGEGIPLPGVSVVVTGTSIGTTTDAQGAYSLTAPASASTLSFSFIGFVKQEVPIGNQATINVQLAEDTKALQEVVVVGYGTQLRREVTTAISSVKPEEITQTPVQRVEQALQGRVAGVQVTNISGQPGDAPTVRIRGIGTSGSAAPLYIVDGFPVGGIDYLNPADIESMEVLKDAASAAIYGARGANGVVLITTRSGSRDGKMHVSYDGYVGFQNPWRRMELLNAREYAVMMNEGAANAGNALPYPDVTQFGEGTDWQEALFEKNAPIMNHQISVNGGTDKNAYAAAFSLFDQNGIVGGDKSNFKRYTARINSDNKVKEYLRVGTNLAYSHIDRRAIDPNQEFGGLLSNAINLDPLTPIIVSDPNLLNMSPYNNPNVVRDANGNPYGISSAVAQEIVNPLARLAVLNGRTRVDKLVGNLYGEVDITEGLSFRSTFGLDLAFVSTNNFNPLYYLNRSTANNNSLVSKGVDRYYNWQAENYFKYNKTFGEHDLGLTAGTSALRFNYESLFASNTGLVSNDPNLAYLNTAVDRGAAIANGAFNERALLSFYGRATYGYKGKYLFSASIRRDGSSRFGSNNPYATFPSVSAGWVISDEDFFPESDLLNFVKLRASWGQNGNEEIGGAYPWASTIGVGRGYSFYNPGGVGYQSGAAPEYIANPDLKWEASEQTDIGLDLALFNNNLRVTADYYIKRTKGLLLYAPIPATPGNNPPLVNGGEVENKGFELAINYSNEINDFGYAVGLNGSINKNEFLSINNAEGVLQGASISTYGTVSRSEVGQPIAYFWGYQTNGIFQTPEAVAAHVNSEGALLQPAAQPGDVRFVDFNNDGIINDQDRTRIGNPTPKAVLGFTLDLNYKGFDINAFVNGAFGHQIFNGTRRHDLSTSNMQSIYLNRWTGEGSTNEYPRFTWNDANGNYKRISDLYIEDGDYVRLKTLQLGYNFAPAMLETLHLQKVRLYIAADNLVTLTDYTGFDPEIGARGSLDIGIDRGIYPQARTFRLGVNATF</sequence>
<dbReference type="InterPro" id="IPR039426">
    <property type="entry name" value="TonB-dep_rcpt-like"/>
</dbReference>
<accession>A0A1I7GT30</accession>
<evidence type="ECO:0000313" key="14">
    <source>
        <dbReference type="Proteomes" id="UP000182491"/>
    </source>
</evidence>
<dbReference type="Gene3D" id="2.60.40.1120">
    <property type="entry name" value="Carboxypeptidase-like, regulatory domain"/>
    <property type="match status" value="1"/>
</dbReference>
<dbReference type="Pfam" id="PF00593">
    <property type="entry name" value="TonB_dep_Rec_b-barrel"/>
    <property type="match status" value="1"/>
</dbReference>
<dbReference type="InterPro" id="IPR036942">
    <property type="entry name" value="Beta-barrel_TonB_sf"/>
</dbReference>
<dbReference type="OrthoDB" id="9768177at2"/>
<dbReference type="STRING" id="388950.GCA_001611675_00343"/>
<dbReference type="AlphaFoldDB" id="A0A1I7GT30"/>
<dbReference type="SUPFAM" id="SSF49464">
    <property type="entry name" value="Carboxypeptidase regulatory domain-like"/>
    <property type="match status" value="1"/>
</dbReference>
<dbReference type="InterPro" id="IPR037066">
    <property type="entry name" value="Plug_dom_sf"/>
</dbReference>
<keyword evidence="6 8" id="KW-0472">Membrane</keyword>
<dbReference type="FunFam" id="2.170.130.10:FF:000008">
    <property type="entry name" value="SusC/RagA family TonB-linked outer membrane protein"/>
    <property type="match status" value="1"/>
</dbReference>
<dbReference type="InterPro" id="IPR023997">
    <property type="entry name" value="TonB-dep_OMP_SusC/RagA_CS"/>
</dbReference>
<keyword evidence="10" id="KW-0732">Signal</keyword>
<dbReference type="Proteomes" id="UP000182491">
    <property type="component" value="Unassembled WGS sequence"/>
</dbReference>
<dbReference type="EMBL" id="FPCA01000001">
    <property type="protein sequence ID" value="SFU51613.1"/>
    <property type="molecule type" value="Genomic_DNA"/>
</dbReference>
<feature type="signal peptide" evidence="10">
    <location>
        <begin position="1"/>
        <end position="18"/>
    </location>
</feature>
<dbReference type="InterPro" id="IPR008969">
    <property type="entry name" value="CarboxyPept-like_regulatory"/>
</dbReference>
<keyword evidence="7 8" id="KW-0998">Cell outer membrane</keyword>
<dbReference type="PROSITE" id="PS52016">
    <property type="entry name" value="TONB_DEPENDENT_REC_3"/>
    <property type="match status" value="1"/>
</dbReference>
<evidence type="ECO:0000256" key="5">
    <source>
        <dbReference type="ARBA" id="ARBA00023077"/>
    </source>
</evidence>
<feature type="chain" id="PRO_5010264272" evidence="10">
    <location>
        <begin position="19"/>
        <end position="1031"/>
    </location>
</feature>
<dbReference type="InterPro" id="IPR012910">
    <property type="entry name" value="Plug_dom"/>
</dbReference>
<dbReference type="InterPro" id="IPR023996">
    <property type="entry name" value="TonB-dep_OMP_SusC/RagA"/>
</dbReference>
<keyword evidence="14" id="KW-1185">Reference proteome</keyword>
<dbReference type="Gene3D" id="2.40.170.20">
    <property type="entry name" value="TonB-dependent receptor, beta-barrel domain"/>
    <property type="match status" value="1"/>
</dbReference>
<protein>
    <submittedName>
        <fullName evidence="13">TonB-linked outer membrane protein, SusC/RagA family</fullName>
    </submittedName>
</protein>
<keyword evidence="3 8" id="KW-1134">Transmembrane beta strand</keyword>
<dbReference type="GO" id="GO:0009279">
    <property type="term" value="C:cell outer membrane"/>
    <property type="evidence" value="ECO:0007669"/>
    <property type="project" value="UniProtKB-SubCell"/>
</dbReference>
<dbReference type="SUPFAM" id="SSF56935">
    <property type="entry name" value="Porins"/>
    <property type="match status" value="1"/>
</dbReference>
<evidence type="ECO:0000256" key="6">
    <source>
        <dbReference type="ARBA" id="ARBA00023136"/>
    </source>
</evidence>
<dbReference type="Pfam" id="PF07715">
    <property type="entry name" value="Plug"/>
    <property type="match status" value="1"/>
</dbReference>
<evidence type="ECO:0000256" key="4">
    <source>
        <dbReference type="ARBA" id="ARBA00022692"/>
    </source>
</evidence>
<feature type="domain" description="TonB-dependent receptor-like beta-barrel" evidence="11">
    <location>
        <begin position="448"/>
        <end position="989"/>
    </location>
</feature>
<evidence type="ECO:0000259" key="12">
    <source>
        <dbReference type="Pfam" id="PF07715"/>
    </source>
</evidence>
<reference evidence="14" key="1">
    <citation type="submission" date="2016-10" db="EMBL/GenBank/DDBJ databases">
        <authorList>
            <person name="Varghese N."/>
        </authorList>
    </citation>
    <scope>NUCLEOTIDE SEQUENCE [LARGE SCALE GENOMIC DNA]</scope>
    <source>
        <strain evidence="14">DSM 18820</strain>
    </source>
</reference>
<evidence type="ECO:0000256" key="9">
    <source>
        <dbReference type="RuleBase" id="RU003357"/>
    </source>
</evidence>
<dbReference type="InterPro" id="IPR000531">
    <property type="entry name" value="Beta-barrel_TonB"/>
</dbReference>
<evidence type="ECO:0000256" key="10">
    <source>
        <dbReference type="SAM" id="SignalP"/>
    </source>
</evidence>